<organism evidence="4 5">
    <name type="scientific">Mortierella polycephala</name>
    <dbReference type="NCBI Taxonomy" id="41804"/>
    <lineage>
        <taxon>Eukaryota</taxon>
        <taxon>Fungi</taxon>
        <taxon>Fungi incertae sedis</taxon>
        <taxon>Mucoromycota</taxon>
        <taxon>Mortierellomycotina</taxon>
        <taxon>Mortierellomycetes</taxon>
        <taxon>Mortierellales</taxon>
        <taxon>Mortierellaceae</taxon>
        <taxon>Mortierella</taxon>
    </lineage>
</organism>
<dbReference type="AlphaFoldDB" id="A0A9P6QCB7"/>
<feature type="domain" description="Cas12f1-like TNB" evidence="3">
    <location>
        <begin position="344"/>
        <end position="408"/>
    </location>
</feature>
<dbReference type="Proteomes" id="UP000726737">
    <property type="component" value="Unassembled WGS sequence"/>
</dbReference>
<dbReference type="EMBL" id="JAAAJA010000096">
    <property type="protein sequence ID" value="KAG0262509.1"/>
    <property type="molecule type" value="Genomic_DNA"/>
</dbReference>
<feature type="region of interest" description="Disordered" evidence="2">
    <location>
        <begin position="468"/>
        <end position="487"/>
    </location>
</feature>
<evidence type="ECO:0000256" key="2">
    <source>
        <dbReference type="SAM" id="MobiDB-lite"/>
    </source>
</evidence>
<evidence type="ECO:0000313" key="5">
    <source>
        <dbReference type="Proteomes" id="UP000726737"/>
    </source>
</evidence>
<gene>
    <name evidence="4" type="ORF">BG011_010092</name>
</gene>
<protein>
    <recommendedName>
        <fullName evidence="3">Cas12f1-like TNB domain-containing protein</fullName>
    </recommendedName>
</protein>
<dbReference type="OrthoDB" id="10544831at2759"/>
<proteinExistence type="predicted"/>
<dbReference type="GO" id="GO:0003677">
    <property type="term" value="F:DNA binding"/>
    <property type="evidence" value="ECO:0007669"/>
    <property type="project" value="UniProtKB-KW"/>
</dbReference>
<dbReference type="InterPro" id="IPR010095">
    <property type="entry name" value="Cas12f1-like_TNB"/>
</dbReference>
<reference evidence="4" key="1">
    <citation type="journal article" date="2020" name="Fungal Divers.">
        <title>Resolving the Mortierellaceae phylogeny through synthesis of multi-gene phylogenetics and phylogenomics.</title>
        <authorList>
            <person name="Vandepol N."/>
            <person name="Liber J."/>
            <person name="Desiro A."/>
            <person name="Na H."/>
            <person name="Kennedy M."/>
            <person name="Barry K."/>
            <person name="Grigoriev I.V."/>
            <person name="Miller A.N."/>
            <person name="O'Donnell K."/>
            <person name="Stajich J.E."/>
            <person name="Bonito G."/>
        </authorList>
    </citation>
    <scope>NUCLEOTIDE SEQUENCE</scope>
    <source>
        <strain evidence="4">KOD948</strain>
    </source>
</reference>
<evidence type="ECO:0000256" key="1">
    <source>
        <dbReference type="ARBA" id="ARBA00023125"/>
    </source>
</evidence>
<evidence type="ECO:0000313" key="4">
    <source>
        <dbReference type="EMBL" id="KAG0262509.1"/>
    </source>
</evidence>
<keyword evidence="1" id="KW-0238">DNA-binding</keyword>
<sequence length="487" mass="54348">MRKVDLVRVMQYKHPSETLDIGTVSANVKKALKDQPNLVPEVERCLQEAVHLANDLVNSPLVDFIEHIATPGMVEKSGREMLDLICPRVTNTNCDEVEEEEEDGSRTKNQVSLLQDCSQRLAIMFYEVPLEQMDFVQLSAFKLKELQSVRYRRLPETVLPPKITSTAGGVDYFLVEIRNVVKTKQDAGDLWGCEPEQIKILGLDLGQACILGASVLLPRHARLEGVKNVTMNEPVGQDSQMKVDVPCTKDKDGDVPIGEPCNAIVPTSAPAPVKAIYHNLAVKQKAKHKWDAQRAKDDEFRPIADHLLKLVGGLIGLKRDEANKVVIGAGLGKFSTKTRLSSLHESFQSYLAQKTRSLGYIAAGVNEYYTSKKCPMCEQFVGQVEIRRLYCPTCNYSMHRDVMAGHNICNAVRSHPVDQQRPLYIFNRSIWMGITLGCKMQGHTQKPKVAPAAVLTAIALWDKDKDETKGELVGASEPPPWRLTRLE</sequence>
<accession>A0A9P6QCB7</accession>
<comment type="caution">
    <text evidence="4">The sequence shown here is derived from an EMBL/GenBank/DDBJ whole genome shotgun (WGS) entry which is preliminary data.</text>
</comment>
<dbReference type="Pfam" id="PF07282">
    <property type="entry name" value="Cas12f1-like_TNB"/>
    <property type="match status" value="1"/>
</dbReference>
<evidence type="ECO:0000259" key="3">
    <source>
        <dbReference type="Pfam" id="PF07282"/>
    </source>
</evidence>
<keyword evidence="5" id="KW-1185">Reference proteome</keyword>
<name>A0A9P6QCB7_9FUNG</name>